<dbReference type="GO" id="GO:0004930">
    <property type="term" value="F:G protein-coupled receptor activity"/>
    <property type="evidence" value="ECO:0007669"/>
    <property type="project" value="InterPro"/>
</dbReference>
<evidence type="ECO:0000256" key="8">
    <source>
        <dbReference type="SAM" id="Phobius"/>
    </source>
</evidence>
<sequence length="103" mass="11702">MTILTFNITLADLFVTFFTILGQLIWEVLDMRWYLSNVACKVYKVASTYAITSSNYMLVAMAIDRHEAIVRPLNPFISAKNLVLAAWAVSLLPSLPNLFIFVR</sequence>
<evidence type="ECO:0000256" key="6">
    <source>
        <dbReference type="ARBA" id="ARBA00023136"/>
    </source>
</evidence>
<name>A0AAE1EMT1_PETCI</name>
<evidence type="ECO:0000256" key="1">
    <source>
        <dbReference type="ARBA" id="ARBA00004651"/>
    </source>
</evidence>
<keyword evidence="7" id="KW-0675">Receptor</keyword>
<evidence type="ECO:0000259" key="9">
    <source>
        <dbReference type="PROSITE" id="PS50262"/>
    </source>
</evidence>
<feature type="transmembrane region" description="Helical" evidence="8">
    <location>
        <begin position="83"/>
        <end position="102"/>
    </location>
</feature>
<dbReference type="PANTHER" id="PTHR24241">
    <property type="entry name" value="NEUROPEPTIDE RECEPTOR-RELATED G-PROTEIN COUPLED RECEPTOR"/>
    <property type="match status" value="1"/>
</dbReference>
<gene>
    <name evidence="10" type="ORF">Pcinc_035982</name>
</gene>
<keyword evidence="6 8" id="KW-0472">Membrane</keyword>
<dbReference type="PANTHER" id="PTHR24241:SF83">
    <property type="entry name" value="G-PROTEIN COUPLED RECEPTOR 150-RELATED"/>
    <property type="match status" value="1"/>
</dbReference>
<dbReference type="PRINTS" id="PR00237">
    <property type="entry name" value="GPCRRHODOPSN"/>
</dbReference>
<evidence type="ECO:0000256" key="5">
    <source>
        <dbReference type="ARBA" id="ARBA00022989"/>
    </source>
</evidence>
<dbReference type="Gene3D" id="1.20.1070.10">
    <property type="entry name" value="Rhodopsin 7-helix transmembrane proteins"/>
    <property type="match status" value="1"/>
</dbReference>
<keyword evidence="4 8" id="KW-0812">Transmembrane</keyword>
<reference evidence="10" key="1">
    <citation type="submission" date="2023-10" db="EMBL/GenBank/DDBJ databases">
        <title>Genome assemblies of two species of porcelain crab, Petrolisthes cinctipes and Petrolisthes manimaculis (Anomura: Porcellanidae).</title>
        <authorList>
            <person name="Angst P."/>
        </authorList>
    </citation>
    <scope>NUCLEOTIDE SEQUENCE</scope>
    <source>
        <strain evidence="10">PB745_01</strain>
        <tissue evidence="10">Gill</tissue>
    </source>
</reference>
<dbReference type="GO" id="GO:0032870">
    <property type="term" value="P:cellular response to hormone stimulus"/>
    <property type="evidence" value="ECO:0007669"/>
    <property type="project" value="TreeGrafter"/>
</dbReference>
<dbReference type="PROSITE" id="PS50262">
    <property type="entry name" value="G_PROTEIN_RECEP_F1_2"/>
    <property type="match status" value="1"/>
</dbReference>
<comment type="similarity">
    <text evidence="2">Belongs to the G-protein coupled receptor 1 family.</text>
</comment>
<accession>A0AAE1EMT1</accession>
<dbReference type="GO" id="GO:0042277">
    <property type="term" value="F:peptide binding"/>
    <property type="evidence" value="ECO:0007669"/>
    <property type="project" value="TreeGrafter"/>
</dbReference>
<dbReference type="InterPro" id="IPR017452">
    <property type="entry name" value="GPCR_Rhodpsn_7TM"/>
</dbReference>
<organism evidence="10 11">
    <name type="scientific">Petrolisthes cinctipes</name>
    <name type="common">Flat porcelain crab</name>
    <dbReference type="NCBI Taxonomy" id="88211"/>
    <lineage>
        <taxon>Eukaryota</taxon>
        <taxon>Metazoa</taxon>
        <taxon>Ecdysozoa</taxon>
        <taxon>Arthropoda</taxon>
        <taxon>Crustacea</taxon>
        <taxon>Multicrustacea</taxon>
        <taxon>Malacostraca</taxon>
        <taxon>Eumalacostraca</taxon>
        <taxon>Eucarida</taxon>
        <taxon>Decapoda</taxon>
        <taxon>Pleocyemata</taxon>
        <taxon>Anomura</taxon>
        <taxon>Galatheoidea</taxon>
        <taxon>Porcellanidae</taxon>
        <taxon>Petrolisthes</taxon>
    </lineage>
</organism>
<keyword evidence="3" id="KW-1003">Cell membrane</keyword>
<dbReference type="GO" id="GO:0005886">
    <property type="term" value="C:plasma membrane"/>
    <property type="evidence" value="ECO:0007669"/>
    <property type="project" value="UniProtKB-SubCell"/>
</dbReference>
<keyword evidence="11" id="KW-1185">Reference proteome</keyword>
<feature type="transmembrane region" description="Helical" evidence="8">
    <location>
        <begin position="6"/>
        <end position="29"/>
    </location>
</feature>
<evidence type="ECO:0000313" key="10">
    <source>
        <dbReference type="EMBL" id="KAK3857789.1"/>
    </source>
</evidence>
<keyword evidence="5 8" id="KW-1133">Transmembrane helix</keyword>
<comment type="caution">
    <text evidence="10">The sequence shown here is derived from an EMBL/GenBank/DDBJ whole genome shotgun (WGS) entry which is preliminary data.</text>
</comment>
<dbReference type="InterPro" id="IPR000276">
    <property type="entry name" value="GPCR_Rhodpsn"/>
</dbReference>
<feature type="domain" description="G-protein coupled receptors family 1 profile" evidence="9">
    <location>
        <begin position="1"/>
        <end position="103"/>
    </location>
</feature>
<dbReference type="AlphaFoldDB" id="A0AAE1EMT1"/>
<dbReference type="Pfam" id="PF00001">
    <property type="entry name" value="7tm_1"/>
    <property type="match status" value="1"/>
</dbReference>
<evidence type="ECO:0000256" key="4">
    <source>
        <dbReference type="ARBA" id="ARBA00022692"/>
    </source>
</evidence>
<evidence type="ECO:0000256" key="3">
    <source>
        <dbReference type="ARBA" id="ARBA00022475"/>
    </source>
</evidence>
<dbReference type="EMBL" id="JAWQEG010005513">
    <property type="protein sequence ID" value="KAK3857789.1"/>
    <property type="molecule type" value="Genomic_DNA"/>
</dbReference>
<evidence type="ECO:0000256" key="2">
    <source>
        <dbReference type="ARBA" id="ARBA00010663"/>
    </source>
</evidence>
<dbReference type="Proteomes" id="UP001286313">
    <property type="component" value="Unassembled WGS sequence"/>
</dbReference>
<protein>
    <recommendedName>
        <fullName evidence="9">G-protein coupled receptors family 1 profile domain-containing protein</fullName>
    </recommendedName>
</protein>
<evidence type="ECO:0000313" key="11">
    <source>
        <dbReference type="Proteomes" id="UP001286313"/>
    </source>
</evidence>
<dbReference type="SUPFAM" id="SSF81321">
    <property type="entry name" value="Family A G protein-coupled receptor-like"/>
    <property type="match status" value="1"/>
</dbReference>
<comment type="subcellular location">
    <subcellularLocation>
        <location evidence="1">Cell membrane</location>
        <topology evidence="1">Multi-pass membrane protein</topology>
    </subcellularLocation>
</comment>
<proteinExistence type="inferred from homology"/>
<evidence type="ECO:0000256" key="7">
    <source>
        <dbReference type="ARBA" id="ARBA00023170"/>
    </source>
</evidence>